<evidence type="ECO:0000313" key="4">
    <source>
        <dbReference type="EMBL" id="CAD9271229.1"/>
    </source>
</evidence>
<dbReference type="SMART" id="SM00273">
    <property type="entry name" value="ENTH"/>
    <property type="match status" value="1"/>
</dbReference>
<protein>
    <recommendedName>
        <fullName evidence="3">ENTH domain-containing protein</fullName>
    </recommendedName>
</protein>
<dbReference type="InterPro" id="IPR011417">
    <property type="entry name" value="ANTH_dom"/>
</dbReference>
<feature type="compositionally biased region" description="Acidic residues" evidence="1">
    <location>
        <begin position="62"/>
        <end position="92"/>
    </location>
</feature>
<proteinExistence type="predicted"/>
<name>A0A7S1UKU7_9STRA</name>
<reference evidence="4" key="1">
    <citation type="submission" date="2021-01" db="EMBL/GenBank/DDBJ databases">
        <authorList>
            <person name="Corre E."/>
            <person name="Pelletier E."/>
            <person name="Niang G."/>
            <person name="Scheremetjew M."/>
            <person name="Finn R."/>
            <person name="Kale V."/>
            <person name="Holt S."/>
            <person name="Cochrane G."/>
            <person name="Meng A."/>
            <person name="Brown T."/>
            <person name="Cohen L."/>
        </authorList>
    </citation>
    <scope>NUCLEOTIDE SEQUENCE</scope>
    <source>
        <strain evidence="4">CCMP 410</strain>
    </source>
</reference>
<feature type="compositionally biased region" description="Basic and acidic residues" evidence="1">
    <location>
        <begin position="514"/>
        <end position="552"/>
    </location>
</feature>
<feature type="compositionally biased region" description="Low complexity" evidence="1">
    <location>
        <begin position="30"/>
        <end position="56"/>
    </location>
</feature>
<keyword evidence="2" id="KW-0732">Signal</keyword>
<feature type="region of interest" description="Disordered" evidence="1">
    <location>
        <begin position="27"/>
        <end position="182"/>
    </location>
</feature>
<evidence type="ECO:0000256" key="2">
    <source>
        <dbReference type="SAM" id="SignalP"/>
    </source>
</evidence>
<feature type="region of interest" description="Disordered" evidence="1">
    <location>
        <begin position="512"/>
        <end position="597"/>
    </location>
</feature>
<dbReference type="Pfam" id="PF07651">
    <property type="entry name" value="ANTH"/>
    <property type="match status" value="1"/>
</dbReference>
<evidence type="ECO:0000256" key="1">
    <source>
        <dbReference type="SAM" id="MobiDB-lite"/>
    </source>
</evidence>
<feature type="chain" id="PRO_5031526668" description="ENTH domain-containing protein" evidence="2">
    <location>
        <begin position="27"/>
        <end position="597"/>
    </location>
</feature>
<evidence type="ECO:0000259" key="3">
    <source>
        <dbReference type="PROSITE" id="PS50942"/>
    </source>
</evidence>
<dbReference type="InterPro" id="IPR013809">
    <property type="entry name" value="ENTH"/>
</dbReference>
<feature type="compositionally biased region" description="Pro residues" evidence="1">
    <location>
        <begin position="376"/>
        <end position="389"/>
    </location>
</feature>
<dbReference type="EMBL" id="HBGK01000282">
    <property type="protein sequence ID" value="CAD9271229.1"/>
    <property type="molecule type" value="Transcribed_RNA"/>
</dbReference>
<dbReference type="AlphaFoldDB" id="A0A7S1UKU7"/>
<gene>
    <name evidence="4" type="ORF">GOCE00092_LOCUS134</name>
</gene>
<feature type="signal peptide" evidence="2">
    <location>
        <begin position="1"/>
        <end position="26"/>
    </location>
</feature>
<dbReference type="GO" id="GO:0005543">
    <property type="term" value="F:phospholipid binding"/>
    <property type="evidence" value="ECO:0007669"/>
    <property type="project" value="InterPro"/>
</dbReference>
<organism evidence="4">
    <name type="scientific">Grammatophora oceanica</name>
    <dbReference type="NCBI Taxonomy" id="210454"/>
    <lineage>
        <taxon>Eukaryota</taxon>
        <taxon>Sar</taxon>
        <taxon>Stramenopiles</taxon>
        <taxon>Ochrophyta</taxon>
        <taxon>Bacillariophyta</taxon>
        <taxon>Fragilariophyceae</taxon>
        <taxon>Fragilariophycidae</taxon>
        <taxon>Rhabdonematales</taxon>
        <taxon>Grammatophoraceae</taxon>
        <taxon>Grammatophora</taxon>
    </lineage>
</organism>
<feature type="domain" description="ENTH" evidence="3">
    <location>
        <begin position="223"/>
        <end position="372"/>
    </location>
</feature>
<dbReference type="Gene3D" id="1.25.40.90">
    <property type="match status" value="1"/>
</dbReference>
<accession>A0A7S1UKU7</accession>
<dbReference type="SUPFAM" id="SSF48464">
    <property type="entry name" value="ENTH/VHS domain"/>
    <property type="match status" value="1"/>
</dbReference>
<sequence>MRLLQSACLVLIALTAVDQFAPVVEAKQYSSASRAAAGRSRSSSSGKPRKAPSSASRRPRYEEEEEEEEEEDDGDFGYPDYEDEEAEYEEEEPAPRPVKKSSSRASSSSRKPRPPSRSSSRPTKRSSSRSPYEEEEEDYYDDYDRPSRRRGPPPSKRRPDPRGGRVVSYQRRRPAGPSAFTRSLTAIRDSMPDPSTVRDVAVGSLKAARETSSKLTHNIYREVKGLTSSELEQVMLKATRPDDTPVKGKHVERLVGVTYQVSARYDLYTGVLRKLWAKTAEKDWRTKVKALYILHRYSSDGAPEHKDALIKRLRELRRTSDPKRKGKKYFNKQQLLAVENTPENEAFRGFVGRYAHYVLARTQSFGGMFVEIGEAPRPPPKSSNRPPKPLTSTSLKQEHLVNAKMVLTAGLACQLKDDEVTENTAIAVERVASDLIALSSAVAMALNRALKGNSSDGSDPVLLKKWCEFYSEELLPRTLTMVKKTSPKLDPYGMYLPSRMGTRVSPELLQKGLKAVERPTEAPKKAKKEETEEEPIAEKKADIPKEEPKAVSEEAVDEDEDAEDEEDEAEEVDTLEEDEYDEYEYDEDEYYDDGEEL</sequence>
<feature type="region of interest" description="Disordered" evidence="1">
    <location>
        <begin position="373"/>
        <end position="392"/>
    </location>
</feature>
<dbReference type="InterPro" id="IPR008942">
    <property type="entry name" value="ENTH_VHS"/>
</dbReference>
<dbReference type="PROSITE" id="PS50942">
    <property type="entry name" value="ENTH"/>
    <property type="match status" value="1"/>
</dbReference>
<feature type="compositionally biased region" description="Acidic residues" evidence="1">
    <location>
        <begin position="554"/>
        <end position="597"/>
    </location>
</feature>